<dbReference type="PANTHER" id="PTHR31126:SF1">
    <property type="entry name" value="TYROSINE SPECIFIC PROTEIN PHOSPHATASES DOMAIN-CONTAINING PROTEIN"/>
    <property type="match status" value="1"/>
</dbReference>
<dbReference type="KEGG" id="aser:Asera_33330"/>
<dbReference type="Gene3D" id="3.90.190.10">
    <property type="entry name" value="Protein tyrosine phosphatase superfamily"/>
    <property type="match status" value="1"/>
</dbReference>
<dbReference type="Proteomes" id="UP000680750">
    <property type="component" value="Chromosome"/>
</dbReference>
<dbReference type="InterPro" id="IPR026893">
    <property type="entry name" value="Tyr/Ser_Pase_IphP-type"/>
</dbReference>
<dbReference type="AlphaFoldDB" id="A0A810L2U9"/>
<evidence type="ECO:0000256" key="1">
    <source>
        <dbReference type="ARBA" id="ARBA00009580"/>
    </source>
</evidence>
<reference evidence="3" key="1">
    <citation type="submission" date="2020-08" db="EMBL/GenBank/DDBJ databases">
        <title>Whole genome shotgun sequence of Actinocatenispora sera NBRC 101916.</title>
        <authorList>
            <person name="Komaki H."/>
            <person name="Tamura T."/>
        </authorList>
    </citation>
    <scope>NUCLEOTIDE SEQUENCE</scope>
    <source>
        <strain evidence="3">NBRC 101916</strain>
    </source>
</reference>
<dbReference type="SUPFAM" id="SSF52799">
    <property type="entry name" value="(Phosphotyrosine protein) phosphatases II"/>
    <property type="match status" value="1"/>
</dbReference>
<dbReference type="EMBL" id="AP023354">
    <property type="protein sequence ID" value="BCJ29225.1"/>
    <property type="molecule type" value="Genomic_DNA"/>
</dbReference>
<dbReference type="RefSeq" id="WP_030445540.1">
    <property type="nucleotide sequence ID" value="NZ_AP023354.1"/>
</dbReference>
<keyword evidence="4" id="KW-1185">Reference proteome</keyword>
<evidence type="ECO:0000313" key="3">
    <source>
        <dbReference type="EMBL" id="BCJ29225.1"/>
    </source>
</evidence>
<evidence type="ECO:0000259" key="2">
    <source>
        <dbReference type="PROSITE" id="PS50056"/>
    </source>
</evidence>
<dbReference type="Pfam" id="PF13350">
    <property type="entry name" value="Y_phosphatase3"/>
    <property type="match status" value="1"/>
</dbReference>
<dbReference type="PROSITE" id="PS00383">
    <property type="entry name" value="TYR_PHOSPHATASE_1"/>
    <property type="match status" value="1"/>
</dbReference>
<name>A0A810L2U9_9ACTN</name>
<dbReference type="InterPro" id="IPR029021">
    <property type="entry name" value="Prot-tyrosine_phosphatase-like"/>
</dbReference>
<accession>A0A810L2U9</accession>
<organism evidence="3 4">
    <name type="scientific">Actinocatenispora sera</name>
    <dbReference type="NCBI Taxonomy" id="390989"/>
    <lineage>
        <taxon>Bacteria</taxon>
        <taxon>Bacillati</taxon>
        <taxon>Actinomycetota</taxon>
        <taxon>Actinomycetes</taxon>
        <taxon>Micromonosporales</taxon>
        <taxon>Micromonosporaceae</taxon>
        <taxon>Actinocatenispora</taxon>
    </lineage>
</organism>
<dbReference type="OrthoDB" id="1188001at2"/>
<dbReference type="InterPro" id="IPR000387">
    <property type="entry name" value="Tyr_Pase_dom"/>
</dbReference>
<proteinExistence type="inferred from homology"/>
<gene>
    <name evidence="3" type="ORF">Asera_33330</name>
</gene>
<sequence length="246" mass="26587">MDRDRYVPFTTVFNFRDLGGYPAADGRRVRTGVLYRSDGLHRLVEADLGRFAALDVRRVVDLRRADEVANYGRIPESPGLDYHNVCLQTLAWTAAEVAPGELAGYLAQRYAEIADEAVGGAMARVLRLIAEDTAGGTVFHCMAGKDRTGVVAAVVLSLLGVDDDTIAGDYAASRFSEQRYLAWRASVAPDSPRYLPSSGDPAPAETMLTFLAGLRSRYGSIAGYVDAAGFGPADRELLRARLLAPN</sequence>
<dbReference type="GO" id="GO:0004721">
    <property type="term" value="F:phosphoprotein phosphatase activity"/>
    <property type="evidence" value="ECO:0007669"/>
    <property type="project" value="InterPro"/>
</dbReference>
<protein>
    <recommendedName>
        <fullName evidence="2">Tyrosine specific protein phosphatases domain-containing protein</fullName>
    </recommendedName>
</protein>
<dbReference type="PROSITE" id="PS50056">
    <property type="entry name" value="TYR_PHOSPHATASE_2"/>
    <property type="match status" value="1"/>
</dbReference>
<dbReference type="InterPro" id="IPR016130">
    <property type="entry name" value="Tyr_Pase_AS"/>
</dbReference>
<feature type="domain" description="Tyrosine specific protein phosphatases" evidence="2">
    <location>
        <begin position="123"/>
        <end position="179"/>
    </location>
</feature>
<evidence type="ECO:0000313" key="4">
    <source>
        <dbReference type="Proteomes" id="UP000680750"/>
    </source>
</evidence>
<comment type="similarity">
    <text evidence="1">Belongs to the protein-tyrosine phosphatase family.</text>
</comment>
<dbReference type="PANTHER" id="PTHR31126">
    <property type="entry name" value="TYROSINE-PROTEIN PHOSPHATASE"/>
    <property type="match status" value="1"/>
</dbReference>